<protein>
    <submittedName>
        <fullName evidence="2">Uncharacterized protein</fullName>
    </submittedName>
</protein>
<keyword evidence="3" id="KW-1185">Reference proteome</keyword>
<dbReference type="HOGENOM" id="CLU_173181_0_0_11"/>
<dbReference type="EMBL" id="CP000249">
    <property type="protein sequence ID" value="ABD12607.1"/>
    <property type="molecule type" value="Genomic_DNA"/>
</dbReference>
<evidence type="ECO:0000256" key="1">
    <source>
        <dbReference type="SAM" id="MobiDB-lite"/>
    </source>
</evidence>
<evidence type="ECO:0000313" key="2">
    <source>
        <dbReference type="EMBL" id="ABD12607.1"/>
    </source>
</evidence>
<dbReference type="KEGG" id="fra:Francci3_3250"/>
<proteinExistence type="predicted"/>
<sequence>MNLPVNLPALRLSRSMPAPASAAENGTAAAGTHRPYRAIEPGSRSCCCPSEPVAQAIFVPGDTRSHEVEVLLCAHHLRCSASTLRSLGVAVYDRQGNPIEDTATLFGRDR</sequence>
<organism evidence="2 3">
    <name type="scientific">Frankia casuarinae (strain DSM 45818 / CECT 9043 / HFP020203 / CcI3)</name>
    <dbReference type="NCBI Taxonomy" id="106370"/>
    <lineage>
        <taxon>Bacteria</taxon>
        <taxon>Bacillati</taxon>
        <taxon>Actinomycetota</taxon>
        <taxon>Actinomycetes</taxon>
        <taxon>Frankiales</taxon>
        <taxon>Frankiaceae</taxon>
        <taxon>Frankia</taxon>
    </lineage>
</organism>
<evidence type="ECO:0000313" key="3">
    <source>
        <dbReference type="Proteomes" id="UP000001937"/>
    </source>
</evidence>
<name>Q2J7Y5_FRACC</name>
<dbReference type="RefSeq" id="WP_011437635.1">
    <property type="nucleotide sequence ID" value="NC_007777.1"/>
</dbReference>
<dbReference type="Proteomes" id="UP000001937">
    <property type="component" value="Chromosome"/>
</dbReference>
<reference evidence="2 3" key="1">
    <citation type="journal article" date="2007" name="Genome Res.">
        <title>Genome characteristics of facultatively symbiotic Frankia sp. strains reflect host range and host plant biogeography.</title>
        <authorList>
            <person name="Normand P."/>
            <person name="Lapierre P."/>
            <person name="Tisa L.S."/>
            <person name="Gogarten J.P."/>
            <person name="Alloisio N."/>
            <person name="Bagnarol E."/>
            <person name="Bassi C.A."/>
            <person name="Berry A.M."/>
            <person name="Bickhart D.M."/>
            <person name="Choisne N."/>
            <person name="Couloux A."/>
            <person name="Cournoyer B."/>
            <person name="Cruveiller S."/>
            <person name="Daubin V."/>
            <person name="Demange N."/>
            <person name="Francino M.P."/>
            <person name="Goltsman E."/>
            <person name="Huang Y."/>
            <person name="Kopp O.R."/>
            <person name="Labarre L."/>
            <person name="Lapidus A."/>
            <person name="Lavire C."/>
            <person name="Marechal J."/>
            <person name="Martinez M."/>
            <person name="Mastronunzio J.E."/>
            <person name="Mullin B.C."/>
            <person name="Niemann J."/>
            <person name="Pujic P."/>
            <person name="Rawnsley T."/>
            <person name="Rouy Z."/>
            <person name="Schenowitz C."/>
            <person name="Sellstedt A."/>
            <person name="Tavares F."/>
            <person name="Tomkins J.P."/>
            <person name="Vallenet D."/>
            <person name="Valverde C."/>
            <person name="Wall L.G."/>
            <person name="Wang Y."/>
            <person name="Medigue C."/>
            <person name="Benson D.R."/>
        </authorList>
    </citation>
    <scope>NUCLEOTIDE SEQUENCE [LARGE SCALE GENOMIC DNA]</scope>
    <source>
        <strain evidence="3">DSM 45818 / CECT 9043 / CcI3</strain>
    </source>
</reference>
<feature type="region of interest" description="Disordered" evidence="1">
    <location>
        <begin position="14"/>
        <end position="33"/>
    </location>
</feature>
<accession>Q2J7Y5</accession>
<dbReference type="AlphaFoldDB" id="Q2J7Y5"/>
<gene>
    <name evidence="2" type="ordered locus">Francci3_3250</name>
</gene>
<feature type="compositionally biased region" description="Low complexity" evidence="1">
    <location>
        <begin position="18"/>
        <end position="30"/>
    </location>
</feature>